<feature type="domain" description="Malic enzyme N-terminal" evidence="8">
    <location>
        <begin position="840"/>
        <end position="1019"/>
    </location>
</feature>
<comment type="similarity">
    <text evidence="3 6">Belongs to the malic enzymes family.</text>
</comment>
<evidence type="ECO:0000259" key="7">
    <source>
        <dbReference type="SMART" id="SM00919"/>
    </source>
</evidence>
<proteinExistence type="inferred from homology"/>
<dbReference type="SUPFAM" id="SSF51735">
    <property type="entry name" value="NAD(P)-binding Rossmann-fold domains"/>
    <property type="match status" value="2"/>
</dbReference>
<name>A0A1I8ESA5_WUCBA</name>
<dbReference type="InterPro" id="IPR037062">
    <property type="entry name" value="Malic_N_dom_sf"/>
</dbReference>
<dbReference type="SUPFAM" id="SSF53223">
    <property type="entry name" value="Aminoacid dehydrogenase-like, N-terminal domain"/>
    <property type="match status" value="3"/>
</dbReference>
<dbReference type="InterPro" id="IPR012302">
    <property type="entry name" value="Malic_NAD-bd"/>
</dbReference>
<dbReference type="GO" id="GO:0006108">
    <property type="term" value="P:malate metabolic process"/>
    <property type="evidence" value="ECO:0007669"/>
    <property type="project" value="TreeGrafter"/>
</dbReference>
<keyword evidence="5 6" id="KW-0560">Oxidoreductase</keyword>
<keyword evidence="4 6" id="KW-0479">Metal-binding</keyword>
<dbReference type="InterPro" id="IPR001891">
    <property type="entry name" value="Malic_OxRdtase"/>
</dbReference>
<dbReference type="Gene3D" id="3.40.50.720">
    <property type="entry name" value="NAD(P)-binding Rossmann-like Domain"/>
    <property type="match status" value="2"/>
</dbReference>
<comment type="cofactor">
    <cofactor evidence="1">
        <name>Mn(2+)</name>
        <dbReference type="ChEBI" id="CHEBI:29035"/>
    </cofactor>
</comment>
<dbReference type="FunFam" id="3.40.50.720:FF:000060">
    <property type="entry name" value="Malic enzyme"/>
    <property type="match status" value="2"/>
</dbReference>
<dbReference type="WBParaSite" id="maker-PairedContig_4489-snap-gene-0.15-mRNA-1">
    <property type="protein sequence ID" value="maker-PairedContig_4489-snap-gene-0.15-mRNA-1"/>
    <property type="gene ID" value="maker-PairedContig_4489-snap-gene-0.15"/>
</dbReference>
<evidence type="ECO:0000256" key="3">
    <source>
        <dbReference type="ARBA" id="ARBA00008785"/>
    </source>
</evidence>
<organism evidence="9">
    <name type="scientific">Wuchereria bancrofti</name>
    <dbReference type="NCBI Taxonomy" id="6293"/>
    <lineage>
        <taxon>Eukaryota</taxon>
        <taxon>Metazoa</taxon>
        <taxon>Ecdysozoa</taxon>
        <taxon>Nematoda</taxon>
        <taxon>Chromadorea</taxon>
        <taxon>Rhabditida</taxon>
        <taxon>Spirurina</taxon>
        <taxon>Spiruromorpha</taxon>
        <taxon>Filarioidea</taxon>
        <taxon>Onchocercidae</taxon>
        <taxon>Wuchereria</taxon>
    </lineage>
</organism>
<evidence type="ECO:0000256" key="4">
    <source>
        <dbReference type="ARBA" id="ARBA00022723"/>
    </source>
</evidence>
<dbReference type="STRING" id="6293.A0A1I8ESA5"/>
<dbReference type="InterPro" id="IPR015884">
    <property type="entry name" value="Malic_enzyme_CS"/>
</dbReference>
<dbReference type="Gene3D" id="1.20.1370.30">
    <property type="match status" value="1"/>
</dbReference>
<protein>
    <recommendedName>
        <fullName evidence="6">Malic enzyme</fullName>
    </recommendedName>
</protein>
<dbReference type="FunFam" id="3.40.50.10380:FF:000004">
    <property type="entry name" value="Malic enzyme"/>
    <property type="match status" value="1"/>
</dbReference>
<dbReference type="NCBIfam" id="NF010052">
    <property type="entry name" value="PRK13529.1"/>
    <property type="match status" value="1"/>
</dbReference>
<dbReference type="PANTHER" id="PTHR23406:SF90">
    <property type="entry name" value="MALIC ENZYME-RELATED"/>
    <property type="match status" value="1"/>
</dbReference>
<feature type="domain" description="Malic enzyme NAD-binding" evidence="7">
    <location>
        <begin position="988"/>
        <end position="1227"/>
    </location>
</feature>
<dbReference type="Gene3D" id="3.40.50.10380">
    <property type="entry name" value="Malic enzyme, N-terminal domain"/>
    <property type="match status" value="2"/>
</dbReference>
<dbReference type="PROSITE" id="PS00331">
    <property type="entry name" value="MALIC_ENZYMES"/>
    <property type="match status" value="1"/>
</dbReference>
<dbReference type="GO" id="GO:0005739">
    <property type="term" value="C:mitochondrion"/>
    <property type="evidence" value="ECO:0007669"/>
    <property type="project" value="TreeGrafter"/>
</dbReference>
<evidence type="ECO:0000313" key="9">
    <source>
        <dbReference type="WBParaSite" id="maker-PairedContig_4489-snap-gene-0.15-mRNA-1"/>
    </source>
</evidence>
<evidence type="ECO:0000256" key="5">
    <source>
        <dbReference type="ARBA" id="ARBA00023002"/>
    </source>
</evidence>
<feature type="domain" description="Malic enzyme NAD-binding" evidence="7">
    <location>
        <begin position="325"/>
        <end position="576"/>
    </location>
</feature>
<dbReference type="GO" id="GO:0046872">
    <property type="term" value="F:metal ion binding"/>
    <property type="evidence" value="ECO:0007669"/>
    <property type="project" value="UniProtKB-KW"/>
</dbReference>
<dbReference type="InterPro" id="IPR036291">
    <property type="entry name" value="NAD(P)-bd_dom_sf"/>
</dbReference>
<dbReference type="Pfam" id="PF03949">
    <property type="entry name" value="Malic_M"/>
    <property type="match status" value="2"/>
</dbReference>
<sequence>MALQSAQLRVLYNNALINMKMLAYSTIRTICTTTVSFSDSAVPQEMSEQEMALYKLYRPERVTPKKRGTDLLNDSRINKGMAFNLFERQYLGIHGLLPPAFMTEEQQAYRIISQLRQQPNDLARYIQLDGLQDRNEKLFYRLLCEHVKELMPIVYTPTVGLACQNFGYIYRKPKGLYITINDNSISKIHHILSNWPEKDVRAIVVTDGERILGLGDLGCYGIGIPVGKLALYVALGGVQPSWCLPVLLDVGTNNDELLNDPFYIGLRRKRVRGSEYDRLIENFFLACKKRFGQQILIQFEDFANQNAYRLLDMYRNKYCTFNDDIQGTASVAVAGLLACWKYTGKPLAEGKFVFLGAGTASMGIAELCVAEMIAEGLTKEQAYDRIFLMDIDGLLTIHRKNLGDLHKPYAKDLPETKSLLEVVKKVKPWGLIGASTVRGAFNEEIIREMASINKHPIIFALSNPTDKAECTAEDAYRWTNGKVLFASGSPFPNVEYNGKIFKPGQGNNAYIFPGVGLGAILFNIRHIDDETFLIAAHEVANTVTDKDFRVGRLYPRLDRIREMSVRIAIAIGEHAYKKGMAGLYPKPNNIEYFVRSQIYQTSYDELINVTYEWPSQDMKHGFPVPVVRRESGEDYISKRTAKNKQKGIHPFTDEPIPEWYHTADDINLYMLYRQERGTPKRRIELLKDNRTCKVTLGLGSYGAGIPVGKLSLYVALAGVQPKCCLPVVLDVGTDNEANIARIFSTTSIIPDKIDVASMTDKDLELYKLYRPERVIPPMRGIDLIKSSRYSKGMAFNLYERQYLGIHGLLPPAFMTEEQQAYRIISKLREQPNDLARYIQLDGLQKLFYRVVCEHVKELMPIVYTPTVGLACQNFGYIYRHPKGIYVTINDNSISKIHHILSNWPEKDVRAIVVTDGERILGLGDLGTYGMGIPVGKLALYVALGGVQPRWCLPVLLDVGTNKEELLQDPFYIGLRRKRVRGKEYDSFIENFMKACKKMSEQTFVFLGAGAAATGIADLCVLQMQHEGLGEIEAHERIYLMNSKGLITKSSPNLKEEHKLYAKNMESIKDLIDVIKKVQPTGIIGVSTVSGSFSKEIIKEMSKINEHPIIFALSNPTNKSECTAEEAFTHTNGKVLFASGSPFPDLRLNDKLYKPGQGNNSYVFPGVALGVILFQVRHIDDELFLIAARQIADMVTAKDIKFGRIYPNLKFIRECSIKIALAIAKHCYANGTAALYPEPEDLEKYIRSQIYSVEYDELIDVTYEWPQEDMKHGFPVPVSRRESVEE</sequence>
<dbReference type="PRINTS" id="PR00072">
    <property type="entry name" value="MALOXRDTASE"/>
</dbReference>
<dbReference type="Pfam" id="PF00390">
    <property type="entry name" value="malic"/>
    <property type="match status" value="2"/>
</dbReference>
<dbReference type="GO" id="GO:0004473">
    <property type="term" value="F:malate dehydrogenase (decarboxylating) (NADP+) activity"/>
    <property type="evidence" value="ECO:0007669"/>
    <property type="project" value="TreeGrafter"/>
</dbReference>
<evidence type="ECO:0000259" key="8">
    <source>
        <dbReference type="SMART" id="SM01274"/>
    </source>
</evidence>
<reference evidence="9" key="1">
    <citation type="submission" date="2016-11" db="UniProtKB">
        <authorList>
            <consortium name="WormBaseParasite"/>
        </authorList>
    </citation>
    <scope>IDENTIFICATION</scope>
    <source>
        <strain evidence="9">pt0022</strain>
    </source>
</reference>
<evidence type="ECO:0000256" key="1">
    <source>
        <dbReference type="ARBA" id="ARBA00001936"/>
    </source>
</evidence>
<evidence type="ECO:0000256" key="6">
    <source>
        <dbReference type="RuleBase" id="RU003426"/>
    </source>
</evidence>
<dbReference type="InterPro" id="IPR012301">
    <property type="entry name" value="Malic_N_dom"/>
</dbReference>
<comment type="cofactor">
    <cofactor evidence="2">
        <name>Mg(2+)</name>
        <dbReference type="ChEBI" id="CHEBI:18420"/>
    </cofactor>
</comment>
<dbReference type="PANTHER" id="PTHR23406">
    <property type="entry name" value="MALIC ENZYME-RELATED"/>
    <property type="match status" value="1"/>
</dbReference>
<accession>A0A1I8ESA5</accession>
<dbReference type="CDD" id="cd05312">
    <property type="entry name" value="NAD_bind_1_malic_enz"/>
    <property type="match status" value="1"/>
</dbReference>
<dbReference type="SMART" id="SM01274">
    <property type="entry name" value="malic"/>
    <property type="match status" value="2"/>
</dbReference>
<feature type="domain" description="Malic enzyme N-terminal" evidence="8">
    <location>
        <begin position="132"/>
        <end position="315"/>
    </location>
</feature>
<dbReference type="SMART" id="SM00919">
    <property type="entry name" value="Malic_M"/>
    <property type="match status" value="2"/>
</dbReference>
<dbReference type="GO" id="GO:0051287">
    <property type="term" value="F:NAD binding"/>
    <property type="evidence" value="ECO:0007669"/>
    <property type="project" value="InterPro"/>
</dbReference>
<dbReference type="InterPro" id="IPR046346">
    <property type="entry name" value="Aminoacid_DH-like_N_sf"/>
</dbReference>
<evidence type="ECO:0000256" key="2">
    <source>
        <dbReference type="ARBA" id="ARBA00001946"/>
    </source>
</evidence>